<dbReference type="Pfam" id="PF01514">
    <property type="entry name" value="YscJ_FliF"/>
    <property type="match status" value="1"/>
</dbReference>
<feature type="transmembrane region" description="Helical" evidence="11">
    <location>
        <begin position="433"/>
        <end position="455"/>
    </location>
</feature>
<evidence type="ECO:0000256" key="9">
    <source>
        <dbReference type="PIRNR" id="PIRNR004862"/>
    </source>
</evidence>
<keyword evidence="14" id="KW-0969">Cilium</keyword>
<dbReference type="KEGG" id="eac:EAL2_c13690"/>
<keyword evidence="6 11" id="KW-1133">Transmembrane helix</keyword>
<dbReference type="Pfam" id="PF08345">
    <property type="entry name" value="YscJ_FliF_C"/>
    <property type="match status" value="1"/>
</dbReference>
<keyword evidence="5 11" id="KW-0812">Transmembrane</keyword>
<dbReference type="PANTHER" id="PTHR30046">
    <property type="entry name" value="FLAGELLAR M-RING PROTEIN"/>
    <property type="match status" value="1"/>
</dbReference>
<evidence type="ECO:0000259" key="12">
    <source>
        <dbReference type="Pfam" id="PF01514"/>
    </source>
</evidence>
<evidence type="ECO:0000313" key="14">
    <source>
        <dbReference type="EMBL" id="AHM56664.1"/>
    </source>
</evidence>
<dbReference type="OrthoDB" id="9807026at2"/>
<evidence type="ECO:0000256" key="2">
    <source>
        <dbReference type="ARBA" id="ARBA00004651"/>
    </source>
</evidence>
<keyword evidence="8 9" id="KW-0975">Bacterial flagellum</keyword>
<feature type="domain" description="Flagellar M-ring C-terminal" evidence="13">
    <location>
        <begin position="253"/>
        <end position="403"/>
    </location>
</feature>
<dbReference type="GO" id="GO:0071973">
    <property type="term" value="P:bacterial-type flagellum-dependent cell motility"/>
    <property type="evidence" value="ECO:0007669"/>
    <property type="project" value="InterPro"/>
</dbReference>
<reference evidence="14 15" key="1">
    <citation type="journal article" date="2014" name="Genome Announc.">
        <title>Complete Genome Sequence of Amino Acid-Utilizing Eubacterium acidaminophilum al-2 (DSM 3953).</title>
        <authorList>
            <person name="Poehlein A."/>
            <person name="Andreesen J.R."/>
            <person name="Daniel R."/>
        </authorList>
    </citation>
    <scope>NUCLEOTIDE SEQUENCE [LARGE SCALE GENOMIC DNA]</scope>
    <source>
        <strain evidence="14 15">DSM 3953</strain>
    </source>
</reference>
<comment type="similarity">
    <text evidence="3 9">Belongs to the FliF family.</text>
</comment>
<dbReference type="NCBIfam" id="TIGR00206">
    <property type="entry name" value="fliF"/>
    <property type="match status" value="1"/>
</dbReference>
<keyword evidence="14" id="KW-0966">Cell projection</keyword>
<dbReference type="GO" id="GO:0009431">
    <property type="term" value="C:bacterial-type flagellum basal body, MS ring"/>
    <property type="evidence" value="ECO:0007669"/>
    <property type="project" value="InterPro"/>
</dbReference>
<keyword evidence="4" id="KW-1003">Cell membrane</keyword>
<dbReference type="AlphaFoldDB" id="W8T4K1"/>
<accession>W8T4K1</accession>
<feature type="compositionally biased region" description="Polar residues" evidence="10">
    <location>
        <begin position="315"/>
        <end position="338"/>
    </location>
</feature>
<dbReference type="HOGENOM" id="CLU_028108_2_2_9"/>
<feature type="transmembrane region" description="Helical" evidence="11">
    <location>
        <begin position="26"/>
        <end position="45"/>
    </location>
</feature>
<name>W8T4K1_PEPAC</name>
<sequence length="517" mass="57320">MEELFSNIKHKSDELTKKYTKKQKTIFLICSILLVLTVTFTIFYITRPEYVVLYKDLKPEETGAITQNLDETGVKYKIQDEGTILVAEGDASKARIDLSMKGVPSRKFSYEDVLNKNNIFLSKEEKQQAFNIALKNSLAQDIESMPGIESAIVNITIPQGSDFILSENKDKTKSAVWIKMKSGQVLEPDRIAGIAEFVSNSVEGLEVANVTIHDASGKVLNGEKSGESNMSNSQIELQEEVKSKVQESLMEFLGPVYGYSNVSVMASVKLDFDTTIRESKSYNTPVEGEESGLIRSLQEKRSSSSATGEGGPAGTESNTDTDATTQYAEQQQSSSTQNDNEEKVVNYELNETIEKLEKAKGQIKDITVAVIINSEILEGKELDEEQKSQVEKIVSTAVGLDAKAVEVYARTFDDSMNKAFEDAAKDSADNMPVWIIALIIILILIPAAGAVIYFARKKIQRQALPDNVQATLEIPEEEIKELEVDIKDSGYKKSIESLIERNPEIASQLLKSWLSED</sequence>
<dbReference type="InterPro" id="IPR013556">
    <property type="entry name" value="Flag_M-ring_C"/>
</dbReference>
<evidence type="ECO:0000256" key="1">
    <source>
        <dbReference type="ARBA" id="ARBA00004117"/>
    </source>
</evidence>
<keyword evidence="14" id="KW-0282">Flagellum</keyword>
<evidence type="ECO:0000256" key="8">
    <source>
        <dbReference type="ARBA" id="ARBA00023143"/>
    </source>
</evidence>
<dbReference type="STRING" id="1286171.EAL2_c13690"/>
<dbReference type="GO" id="GO:0003774">
    <property type="term" value="F:cytoskeletal motor activity"/>
    <property type="evidence" value="ECO:0007669"/>
    <property type="project" value="InterPro"/>
</dbReference>
<evidence type="ECO:0000256" key="4">
    <source>
        <dbReference type="ARBA" id="ARBA00022475"/>
    </source>
</evidence>
<dbReference type="EMBL" id="CP007452">
    <property type="protein sequence ID" value="AHM56664.1"/>
    <property type="molecule type" value="Genomic_DNA"/>
</dbReference>
<comment type="function">
    <text evidence="9">The M ring may be actively involved in energy transduction.</text>
</comment>
<keyword evidence="7 11" id="KW-0472">Membrane</keyword>
<dbReference type="Gene3D" id="3.30.300.30">
    <property type="match status" value="1"/>
</dbReference>
<dbReference type="InterPro" id="IPR045851">
    <property type="entry name" value="AMP-bd_C_sf"/>
</dbReference>
<feature type="domain" description="Flagellar M-ring N-terminal" evidence="12">
    <location>
        <begin position="46"/>
        <end position="221"/>
    </location>
</feature>
<dbReference type="eggNOG" id="COG1766">
    <property type="taxonomic scope" value="Bacteria"/>
</dbReference>
<evidence type="ECO:0000256" key="7">
    <source>
        <dbReference type="ARBA" id="ARBA00023136"/>
    </source>
</evidence>
<keyword evidence="15" id="KW-1185">Reference proteome</keyword>
<evidence type="ECO:0000313" key="15">
    <source>
        <dbReference type="Proteomes" id="UP000019591"/>
    </source>
</evidence>
<protein>
    <recommendedName>
        <fullName evidence="9">Flagellar M-ring protein</fullName>
    </recommendedName>
</protein>
<dbReference type="PIRSF" id="PIRSF004862">
    <property type="entry name" value="FliF"/>
    <property type="match status" value="1"/>
</dbReference>
<evidence type="ECO:0000256" key="5">
    <source>
        <dbReference type="ARBA" id="ARBA00022692"/>
    </source>
</evidence>
<evidence type="ECO:0000259" key="13">
    <source>
        <dbReference type="Pfam" id="PF08345"/>
    </source>
</evidence>
<dbReference type="PATRIC" id="fig|1286171.3.peg.1319"/>
<gene>
    <name evidence="14" type="primary">fliF</name>
    <name evidence="14" type="ORF">EAL2_c13690</name>
</gene>
<dbReference type="PANTHER" id="PTHR30046:SF0">
    <property type="entry name" value="FLAGELLAR M-RING PROTEIN"/>
    <property type="match status" value="1"/>
</dbReference>
<dbReference type="InterPro" id="IPR006182">
    <property type="entry name" value="FliF_N_dom"/>
</dbReference>
<dbReference type="InterPro" id="IPR000067">
    <property type="entry name" value="FlgMring_FliF"/>
</dbReference>
<comment type="subcellular location">
    <subcellularLocation>
        <location evidence="1 9">Bacterial flagellum basal body</location>
    </subcellularLocation>
    <subcellularLocation>
        <location evidence="2">Cell membrane</location>
        <topology evidence="2">Multi-pass membrane protein</topology>
    </subcellularLocation>
</comment>
<dbReference type="InterPro" id="IPR043427">
    <property type="entry name" value="YscJ/FliF"/>
</dbReference>
<dbReference type="Proteomes" id="UP000019591">
    <property type="component" value="Chromosome"/>
</dbReference>
<organism evidence="14 15">
    <name type="scientific">Peptoclostridium acidaminophilum DSM 3953</name>
    <dbReference type="NCBI Taxonomy" id="1286171"/>
    <lineage>
        <taxon>Bacteria</taxon>
        <taxon>Bacillati</taxon>
        <taxon>Bacillota</taxon>
        <taxon>Clostridia</taxon>
        <taxon>Peptostreptococcales</taxon>
        <taxon>Peptoclostridiaceae</taxon>
        <taxon>Peptoclostridium</taxon>
    </lineage>
</organism>
<evidence type="ECO:0000256" key="11">
    <source>
        <dbReference type="SAM" id="Phobius"/>
    </source>
</evidence>
<evidence type="ECO:0000256" key="6">
    <source>
        <dbReference type="ARBA" id="ARBA00022989"/>
    </source>
</evidence>
<evidence type="ECO:0000256" key="3">
    <source>
        <dbReference type="ARBA" id="ARBA00007971"/>
    </source>
</evidence>
<dbReference type="GO" id="GO:0005886">
    <property type="term" value="C:plasma membrane"/>
    <property type="evidence" value="ECO:0007669"/>
    <property type="project" value="UniProtKB-SubCell"/>
</dbReference>
<proteinExistence type="inferred from homology"/>
<feature type="region of interest" description="Disordered" evidence="10">
    <location>
        <begin position="281"/>
        <end position="343"/>
    </location>
</feature>
<dbReference type="PRINTS" id="PR01009">
    <property type="entry name" value="FLGMRINGFLIF"/>
</dbReference>
<evidence type="ECO:0000256" key="10">
    <source>
        <dbReference type="SAM" id="MobiDB-lite"/>
    </source>
</evidence>